<dbReference type="OrthoDB" id="5762638at2"/>
<accession>A0A0C1QGB4</accession>
<gene>
    <name evidence="1" type="ORF">JF50_06930</name>
</gene>
<dbReference type="Proteomes" id="UP000031327">
    <property type="component" value="Unassembled WGS sequence"/>
</dbReference>
<protein>
    <submittedName>
        <fullName evidence="1">Histidine kinase</fullName>
    </submittedName>
</protein>
<sequence length="219" mass="24374">MISAYLDKTQTSLDHTLVQLQLDALDSYLASHQAQTIWSYQIPELGEGGSCSLFGHLQDTPFELGTIIERTQENDVLLSKLQAIVEFVTNKTGVEWFGIYQSRQVDGEQQLLKLAYNGAPSRPLFPINEQFAATSNNIQTVLSEKSRIINNIPEYIAQGGEYYTCDPKVQAEVCLPLLDDKLDCVGIIDAEAFSKDFFTADNLSVLAAACMKITHYLPE</sequence>
<reference evidence="1 2" key="1">
    <citation type="submission" date="2014-12" db="EMBL/GenBank/DDBJ databases">
        <title>Draft Genome Sequence of Pseudoalteromonas luteoviolacea HI1.</title>
        <authorList>
            <person name="Asahina A.Y."/>
            <person name="Hadfield M.G."/>
        </authorList>
    </citation>
    <scope>NUCLEOTIDE SEQUENCE [LARGE SCALE GENOMIC DNA]</scope>
    <source>
        <strain evidence="1 2">HI1</strain>
    </source>
</reference>
<keyword evidence="1" id="KW-0418">Kinase</keyword>
<dbReference type="RefSeq" id="WP_039608685.1">
    <property type="nucleotide sequence ID" value="NZ_JWIC01000004.1"/>
</dbReference>
<evidence type="ECO:0000313" key="2">
    <source>
        <dbReference type="Proteomes" id="UP000031327"/>
    </source>
</evidence>
<dbReference type="Gene3D" id="3.30.450.40">
    <property type="match status" value="1"/>
</dbReference>
<proteinExistence type="predicted"/>
<dbReference type="AlphaFoldDB" id="A0A0C1QGB4"/>
<comment type="caution">
    <text evidence="1">The sequence shown here is derived from an EMBL/GenBank/DDBJ whole genome shotgun (WGS) entry which is preliminary data.</text>
</comment>
<evidence type="ECO:0000313" key="1">
    <source>
        <dbReference type="EMBL" id="KID58395.1"/>
    </source>
</evidence>
<dbReference type="GO" id="GO:0016301">
    <property type="term" value="F:kinase activity"/>
    <property type="evidence" value="ECO:0007669"/>
    <property type="project" value="UniProtKB-KW"/>
</dbReference>
<organism evidence="1 2">
    <name type="scientific">Pseudoalteromonas luteoviolacea</name>
    <dbReference type="NCBI Taxonomy" id="43657"/>
    <lineage>
        <taxon>Bacteria</taxon>
        <taxon>Pseudomonadati</taxon>
        <taxon>Pseudomonadota</taxon>
        <taxon>Gammaproteobacteria</taxon>
        <taxon>Alteromonadales</taxon>
        <taxon>Pseudoalteromonadaceae</taxon>
        <taxon>Pseudoalteromonas</taxon>
    </lineage>
</organism>
<keyword evidence="1" id="KW-0808">Transferase</keyword>
<dbReference type="InterPro" id="IPR029016">
    <property type="entry name" value="GAF-like_dom_sf"/>
</dbReference>
<dbReference type="EMBL" id="JWIC01000004">
    <property type="protein sequence ID" value="KID58395.1"/>
    <property type="molecule type" value="Genomic_DNA"/>
</dbReference>
<dbReference type="SUPFAM" id="SSF55781">
    <property type="entry name" value="GAF domain-like"/>
    <property type="match status" value="1"/>
</dbReference>
<name>A0A0C1QGB4_9GAMM</name>